<evidence type="ECO:0000313" key="1">
    <source>
        <dbReference type="EMBL" id="KAJ9579687.1"/>
    </source>
</evidence>
<feature type="non-terminal residue" evidence="1">
    <location>
        <position position="1"/>
    </location>
</feature>
<protein>
    <submittedName>
        <fullName evidence="1">Uncharacterized protein</fullName>
    </submittedName>
</protein>
<dbReference type="AlphaFoldDB" id="A0AAD8E7N9"/>
<keyword evidence="2" id="KW-1185">Reference proteome</keyword>
<reference evidence="1" key="1">
    <citation type="journal article" date="2023" name="IScience">
        <title>Live-bearing cockroach genome reveals convergent evolutionary mechanisms linked to viviparity in insects and beyond.</title>
        <authorList>
            <person name="Fouks B."/>
            <person name="Harrison M.C."/>
            <person name="Mikhailova A.A."/>
            <person name="Marchal E."/>
            <person name="English S."/>
            <person name="Carruthers M."/>
            <person name="Jennings E.C."/>
            <person name="Chiamaka E.L."/>
            <person name="Frigard R.A."/>
            <person name="Pippel M."/>
            <person name="Attardo G.M."/>
            <person name="Benoit J.B."/>
            <person name="Bornberg-Bauer E."/>
            <person name="Tobe S.S."/>
        </authorList>
    </citation>
    <scope>NUCLEOTIDE SEQUENCE</scope>
    <source>
        <strain evidence="1">Stay&amp;Tobe</strain>
    </source>
</reference>
<gene>
    <name evidence="1" type="ORF">L9F63_004613</name>
</gene>
<comment type="caution">
    <text evidence="1">The sequence shown here is derived from an EMBL/GenBank/DDBJ whole genome shotgun (WGS) entry which is preliminary data.</text>
</comment>
<sequence>CKRHLHINRHTILSLESVQQRACLTGTHIMFALTSSLHVFTGNSGQSPTNVIVAAIKTWTTGIESPY</sequence>
<organism evidence="1 2">
    <name type="scientific">Diploptera punctata</name>
    <name type="common">Pacific beetle cockroach</name>
    <dbReference type="NCBI Taxonomy" id="6984"/>
    <lineage>
        <taxon>Eukaryota</taxon>
        <taxon>Metazoa</taxon>
        <taxon>Ecdysozoa</taxon>
        <taxon>Arthropoda</taxon>
        <taxon>Hexapoda</taxon>
        <taxon>Insecta</taxon>
        <taxon>Pterygota</taxon>
        <taxon>Neoptera</taxon>
        <taxon>Polyneoptera</taxon>
        <taxon>Dictyoptera</taxon>
        <taxon>Blattodea</taxon>
        <taxon>Blaberoidea</taxon>
        <taxon>Blaberidae</taxon>
        <taxon>Diplopterinae</taxon>
        <taxon>Diploptera</taxon>
    </lineage>
</organism>
<dbReference type="EMBL" id="JASPKZ010008379">
    <property type="protein sequence ID" value="KAJ9579687.1"/>
    <property type="molecule type" value="Genomic_DNA"/>
</dbReference>
<name>A0AAD8E7N9_DIPPU</name>
<proteinExistence type="predicted"/>
<accession>A0AAD8E7N9</accession>
<reference evidence="1" key="2">
    <citation type="submission" date="2023-05" db="EMBL/GenBank/DDBJ databases">
        <authorList>
            <person name="Fouks B."/>
        </authorList>
    </citation>
    <scope>NUCLEOTIDE SEQUENCE</scope>
    <source>
        <strain evidence="1">Stay&amp;Tobe</strain>
        <tissue evidence="1">Testes</tissue>
    </source>
</reference>
<feature type="non-terminal residue" evidence="1">
    <location>
        <position position="67"/>
    </location>
</feature>
<dbReference type="Proteomes" id="UP001233999">
    <property type="component" value="Unassembled WGS sequence"/>
</dbReference>
<evidence type="ECO:0000313" key="2">
    <source>
        <dbReference type="Proteomes" id="UP001233999"/>
    </source>
</evidence>